<dbReference type="GeneID" id="18822723"/>
<proteinExistence type="predicted"/>
<organism evidence="1 2">
    <name type="scientific">Agaricus bisporus var. burnettii (strain JB137-S8 / ATCC MYA-4627 / FGSC 10392)</name>
    <name type="common">White button mushroom</name>
    <dbReference type="NCBI Taxonomy" id="597362"/>
    <lineage>
        <taxon>Eukaryota</taxon>
        <taxon>Fungi</taxon>
        <taxon>Dikarya</taxon>
        <taxon>Basidiomycota</taxon>
        <taxon>Agaricomycotina</taxon>
        <taxon>Agaricomycetes</taxon>
        <taxon>Agaricomycetidae</taxon>
        <taxon>Agaricales</taxon>
        <taxon>Agaricineae</taxon>
        <taxon>Agaricaceae</taxon>
        <taxon>Agaricus</taxon>
    </lineage>
</organism>
<dbReference type="KEGG" id="abp:AGABI1DRAFT109419"/>
<dbReference type="eggNOG" id="ENOG502SR72">
    <property type="taxonomic scope" value="Eukaryota"/>
</dbReference>
<dbReference type="EMBL" id="JH971413">
    <property type="protein sequence ID" value="EKM75445.1"/>
    <property type="molecule type" value="Genomic_DNA"/>
</dbReference>
<accession>K5XLM7</accession>
<dbReference type="AlphaFoldDB" id="K5XLM7"/>
<protein>
    <submittedName>
        <fullName evidence="1">Uncharacterized protein</fullName>
    </submittedName>
</protein>
<dbReference type="Proteomes" id="UP000008493">
    <property type="component" value="Unassembled WGS sequence"/>
</dbReference>
<sequence>MTLIPSCSPQRILDYMGLQARISTLIQTTFIYSIDNDNRITEEEVKDGRAHAKPFDESTQLLDTPGAVSGVHQLKPSVKDTDVHIRPIPISDYSIRMWGTNLEQNHEYCIDFVETATSKPENSPFKYELWAVPNKRTPWLPSPTQRLSSFERCFGVKEKDIKPGEEKFLLMEGTACVLKVNLADLDEFDELDFGSSATKCCKSIDL</sequence>
<evidence type="ECO:0000313" key="2">
    <source>
        <dbReference type="Proteomes" id="UP000008493"/>
    </source>
</evidence>
<dbReference type="HOGENOM" id="CLU_1331604_0_0_1"/>
<reference evidence="2" key="1">
    <citation type="journal article" date="2012" name="Proc. Natl. Acad. Sci. U.S.A.">
        <title>Genome sequence of the button mushroom Agaricus bisporus reveals mechanisms governing adaptation to a humic-rich ecological niche.</title>
        <authorList>
            <person name="Morin E."/>
            <person name="Kohler A."/>
            <person name="Baker A.R."/>
            <person name="Foulongne-Oriol M."/>
            <person name="Lombard V."/>
            <person name="Nagy L.G."/>
            <person name="Ohm R.A."/>
            <person name="Patyshakuliyeva A."/>
            <person name="Brun A."/>
            <person name="Aerts A.L."/>
            <person name="Bailey A.M."/>
            <person name="Billette C."/>
            <person name="Coutinho P.M."/>
            <person name="Deakin G."/>
            <person name="Doddapaneni H."/>
            <person name="Floudas D."/>
            <person name="Grimwood J."/>
            <person name="Hilden K."/>
            <person name="Kuees U."/>
            <person name="LaButti K.M."/>
            <person name="Lapidus A."/>
            <person name="Lindquist E.A."/>
            <person name="Lucas S.M."/>
            <person name="Murat C."/>
            <person name="Riley R.W."/>
            <person name="Salamov A.A."/>
            <person name="Schmutz J."/>
            <person name="Subramanian V."/>
            <person name="Woesten H.A.B."/>
            <person name="Xu J."/>
            <person name="Eastwood D.C."/>
            <person name="Foster G.D."/>
            <person name="Sonnenberg A.S."/>
            <person name="Cullen D."/>
            <person name="de Vries R.P."/>
            <person name="Lundell T."/>
            <person name="Hibbett D.S."/>
            <person name="Henrissat B."/>
            <person name="Burton K.S."/>
            <person name="Kerrigan R.W."/>
            <person name="Challen M.P."/>
            <person name="Grigoriev I.V."/>
            <person name="Martin F."/>
        </authorList>
    </citation>
    <scope>NUCLEOTIDE SEQUENCE [LARGE SCALE GENOMIC DNA]</scope>
    <source>
        <strain evidence="2">JB137-S8 / ATCC MYA-4627 / FGSC 10392</strain>
    </source>
</reference>
<evidence type="ECO:0000313" key="1">
    <source>
        <dbReference type="EMBL" id="EKM75445.1"/>
    </source>
</evidence>
<gene>
    <name evidence="1" type="ORF">AGABI1DRAFT_109419</name>
</gene>
<dbReference type="InParanoid" id="K5XLM7"/>
<dbReference type="RefSeq" id="XP_007333912.1">
    <property type="nucleotide sequence ID" value="XM_007333850.1"/>
</dbReference>
<keyword evidence="2" id="KW-1185">Reference proteome</keyword>
<dbReference type="OrthoDB" id="3047649at2759"/>
<dbReference type="OMA" id="CCKSIDL"/>
<name>K5XLM7_AGABU</name>